<evidence type="ECO:0000313" key="2">
    <source>
        <dbReference type="Proteomes" id="UP000284120"/>
    </source>
</evidence>
<organism evidence="1 2">
    <name type="scientific">Pedobacter chitinilyticus</name>
    <dbReference type="NCBI Taxonomy" id="2233776"/>
    <lineage>
        <taxon>Bacteria</taxon>
        <taxon>Pseudomonadati</taxon>
        <taxon>Bacteroidota</taxon>
        <taxon>Sphingobacteriia</taxon>
        <taxon>Sphingobacteriales</taxon>
        <taxon>Sphingobacteriaceae</taxon>
        <taxon>Pedobacter</taxon>
    </lineage>
</organism>
<evidence type="ECO:0000313" key="1">
    <source>
        <dbReference type="EMBL" id="RWU05038.1"/>
    </source>
</evidence>
<protein>
    <submittedName>
        <fullName evidence="1">Uncharacterized protein</fullName>
    </submittedName>
</protein>
<sequence length="105" mass="11629">MIGSQFLRTKPSSHTVLLATGVAALAGVALVCAIPQTRKACGRWINNMMARAKERMHNQNNNGNWKRNLDNAERLKGPMAKRRNATIINAPNVATSAWKDEWSSE</sequence>
<dbReference type="AlphaFoldDB" id="A0A3S3QED9"/>
<name>A0A3S3QED9_9SPHI</name>
<gene>
    <name evidence="1" type="ORF">DPV69_17910</name>
</gene>
<keyword evidence="2" id="KW-1185">Reference proteome</keyword>
<dbReference type="RefSeq" id="WP_113648785.1">
    <property type="nucleotide sequence ID" value="NZ_QMHN01000006.1"/>
</dbReference>
<accession>A0A3S3QED9</accession>
<dbReference type="Proteomes" id="UP000284120">
    <property type="component" value="Unassembled WGS sequence"/>
</dbReference>
<proteinExistence type="predicted"/>
<dbReference type="EMBL" id="SAYW01000006">
    <property type="protein sequence ID" value="RWU05038.1"/>
    <property type="molecule type" value="Genomic_DNA"/>
</dbReference>
<reference evidence="1 2" key="1">
    <citation type="submission" date="2018-06" db="EMBL/GenBank/DDBJ databases">
        <title>Pedobacter endophyticus sp. nov., an endophytic bacterium isolated from a leaf of Triticum aestivum.</title>
        <authorList>
            <person name="Zhang L."/>
        </authorList>
    </citation>
    <scope>NUCLEOTIDE SEQUENCE [LARGE SCALE GENOMIC DNA]</scope>
    <source>
        <strain evidence="1 2">CM134L-2</strain>
    </source>
</reference>
<comment type="caution">
    <text evidence="1">The sequence shown here is derived from an EMBL/GenBank/DDBJ whole genome shotgun (WGS) entry which is preliminary data.</text>
</comment>
<dbReference type="OrthoDB" id="773322at2"/>